<dbReference type="Proteomes" id="UP000039865">
    <property type="component" value="Unassembled WGS sequence"/>
</dbReference>
<reference evidence="2 3" key="1">
    <citation type="submission" date="2014-06" db="EMBL/GenBank/DDBJ databases">
        <authorList>
            <person name="Swart Estienne"/>
        </authorList>
    </citation>
    <scope>NUCLEOTIDE SEQUENCE [LARGE SCALE GENOMIC DNA]</scope>
    <source>
        <strain evidence="2 3">130c</strain>
    </source>
</reference>
<proteinExistence type="predicted"/>
<organism evidence="2 3">
    <name type="scientific">Stylonychia lemnae</name>
    <name type="common">Ciliate</name>
    <dbReference type="NCBI Taxonomy" id="5949"/>
    <lineage>
        <taxon>Eukaryota</taxon>
        <taxon>Sar</taxon>
        <taxon>Alveolata</taxon>
        <taxon>Ciliophora</taxon>
        <taxon>Intramacronucleata</taxon>
        <taxon>Spirotrichea</taxon>
        <taxon>Stichotrichia</taxon>
        <taxon>Sporadotrichida</taxon>
        <taxon>Oxytrichidae</taxon>
        <taxon>Stylonychinae</taxon>
        <taxon>Stylonychia</taxon>
    </lineage>
</organism>
<dbReference type="EMBL" id="CCKQ01014643">
    <property type="protein sequence ID" value="CDW86437.1"/>
    <property type="molecule type" value="Genomic_DNA"/>
</dbReference>
<keyword evidence="3" id="KW-1185">Reference proteome</keyword>
<evidence type="ECO:0000313" key="3">
    <source>
        <dbReference type="Proteomes" id="UP000039865"/>
    </source>
</evidence>
<name>A0A078AZ15_STYLE</name>
<sequence length="109" mass="12565">MQGHTDALKLKLVNWVDDMTKINSQNQISFIRNGLVTLEGEVQSIIDWRKHYIESSSFNTRYRLVQEPQNKIESLKKELESVSQEINVNLLQLKSGINVGSDPSHKEKK</sequence>
<keyword evidence="1" id="KW-0175">Coiled coil</keyword>
<evidence type="ECO:0000313" key="2">
    <source>
        <dbReference type="EMBL" id="CDW86437.1"/>
    </source>
</evidence>
<dbReference type="InParanoid" id="A0A078AZ15"/>
<evidence type="ECO:0000256" key="1">
    <source>
        <dbReference type="SAM" id="Coils"/>
    </source>
</evidence>
<protein>
    <submittedName>
        <fullName evidence="2">Uncharacterized protein</fullName>
    </submittedName>
</protein>
<gene>
    <name evidence="2" type="primary">Contig9556.g10218</name>
    <name evidence="2" type="ORF">STYLEM_15532</name>
</gene>
<accession>A0A078AZ15</accession>
<feature type="coiled-coil region" evidence="1">
    <location>
        <begin position="65"/>
        <end position="92"/>
    </location>
</feature>
<dbReference type="AlphaFoldDB" id="A0A078AZ15"/>